<sequence>MSFPNSQGGLYDNGQFNNVAGDAMSFFSNSHGATYNNGQFNHFVENQHNQNTYSTVNVLNPTQTALQTLWQAIADVGAAHNSEARYPQPRCHPETREKVRRLFIDWVRLWKRTWWVYWLYGPAGAGKSAVAQSISEECHKSGDLVSSFFHSRNHPKRNNPAHLSLTVAYGLACIIPELQEPIGRTIHRNPAILHTSIEEQFTELIAKPCRWLTQREEWGSRPRLVIIDGLDECEGGHAQRRILRTIASSVREPEGLPLQFLICSRPEPAIREFFDTKPFYPLHWYYPLDDDDSTYRDILVVLQDGFAKIRADVKFCSIRFPAVWPSSDDVHRIARKACGQFVYVSILLSWIAEGSISPCTALEIVLGLVPNVDGDSPFEDLDVLYRHILSTHPKPQLKKVMKILAVILHPNPSIHWTLSLEDIETLVSLPEGEVVLVLRGLHSVLKITDTVAVRHASFTDFLNDPSRSGVFFLDTSLPVKHQDLISRFRSASAGFHLFVPVEDTASVLDAVLGLLAVSQINPDNEDSTGLTEQSLDYLKKYGFSRFKAQVKAINPGQCPNRRQCAAHDLPMSERSLKPVECSPGVVFVRPQHIIPHLITVIGHRGVIEALCYPYFNGVKGMSLLHLVRQPSPSLLPLLEPAVANILIGGESSFKEAMLLALTRWLKSLLPDPAYHLKTVSFMQQVRDWTIHTSSPDRPFHNPLWYKETCQILDEAGIGNGDGSRDKLGLEHVRLVGSR</sequence>
<protein>
    <recommendedName>
        <fullName evidence="2">Nephrocystin 3-like N-terminal domain-containing protein</fullName>
    </recommendedName>
</protein>
<dbReference type="EMBL" id="JBAHYK010000514">
    <property type="protein sequence ID" value="KAL0573347.1"/>
    <property type="molecule type" value="Genomic_DNA"/>
</dbReference>
<dbReference type="InterPro" id="IPR027417">
    <property type="entry name" value="P-loop_NTPase"/>
</dbReference>
<proteinExistence type="predicted"/>
<organism evidence="3 4">
    <name type="scientific">Marasmius crinis-equi</name>
    <dbReference type="NCBI Taxonomy" id="585013"/>
    <lineage>
        <taxon>Eukaryota</taxon>
        <taxon>Fungi</taxon>
        <taxon>Dikarya</taxon>
        <taxon>Basidiomycota</taxon>
        <taxon>Agaricomycotina</taxon>
        <taxon>Agaricomycetes</taxon>
        <taxon>Agaricomycetidae</taxon>
        <taxon>Agaricales</taxon>
        <taxon>Marasmiineae</taxon>
        <taxon>Marasmiaceae</taxon>
        <taxon>Marasmius</taxon>
    </lineage>
</organism>
<name>A0ABR3FDM5_9AGAR</name>
<gene>
    <name evidence="3" type="ORF">V5O48_008611</name>
</gene>
<dbReference type="Proteomes" id="UP001465976">
    <property type="component" value="Unassembled WGS sequence"/>
</dbReference>
<dbReference type="SUPFAM" id="SSF52540">
    <property type="entry name" value="P-loop containing nucleoside triphosphate hydrolases"/>
    <property type="match status" value="1"/>
</dbReference>
<reference evidence="3 4" key="1">
    <citation type="submission" date="2024-02" db="EMBL/GenBank/DDBJ databases">
        <title>A draft genome for the cacao thread blight pathogen Marasmius crinis-equi.</title>
        <authorList>
            <person name="Cohen S.P."/>
            <person name="Baruah I.K."/>
            <person name="Amoako-Attah I."/>
            <person name="Bukari Y."/>
            <person name="Meinhardt L.W."/>
            <person name="Bailey B.A."/>
        </authorList>
    </citation>
    <scope>NUCLEOTIDE SEQUENCE [LARGE SCALE GENOMIC DNA]</scope>
    <source>
        <strain evidence="3 4">GH-76</strain>
    </source>
</reference>
<evidence type="ECO:0000259" key="2">
    <source>
        <dbReference type="Pfam" id="PF24883"/>
    </source>
</evidence>
<accession>A0ABR3FDM5</accession>
<evidence type="ECO:0000313" key="4">
    <source>
        <dbReference type="Proteomes" id="UP001465976"/>
    </source>
</evidence>
<evidence type="ECO:0000256" key="1">
    <source>
        <dbReference type="ARBA" id="ARBA00022737"/>
    </source>
</evidence>
<keyword evidence="1" id="KW-0677">Repeat</keyword>
<dbReference type="InterPro" id="IPR056884">
    <property type="entry name" value="NPHP3-like_N"/>
</dbReference>
<comment type="caution">
    <text evidence="3">The sequence shown here is derived from an EMBL/GenBank/DDBJ whole genome shotgun (WGS) entry which is preliminary data.</text>
</comment>
<evidence type="ECO:0000313" key="3">
    <source>
        <dbReference type="EMBL" id="KAL0573347.1"/>
    </source>
</evidence>
<dbReference type="Gene3D" id="3.40.50.300">
    <property type="entry name" value="P-loop containing nucleotide triphosphate hydrolases"/>
    <property type="match status" value="1"/>
</dbReference>
<feature type="domain" description="Nephrocystin 3-like N-terminal" evidence="2">
    <location>
        <begin position="115"/>
        <end position="265"/>
    </location>
</feature>
<keyword evidence="4" id="KW-1185">Reference proteome</keyword>
<dbReference type="Pfam" id="PF24883">
    <property type="entry name" value="NPHP3_N"/>
    <property type="match status" value="1"/>
</dbReference>
<dbReference type="PANTHER" id="PTHR10039:SF14">
    <property type="entry name" value="NACHT DOMAIN-CONTAINING PROTEIN"/>
    <property type="match status" value="1"/>
</dbReference>
<dbReference type="PANTHER" id="PTHR10039">
    <property type="entry name" value="AMELOGENIN"/>
    <property type="match status" value="1"/>
</dbReference>